<name>A0A8H8UB49_9HELO</name>
<keyword evidence="8" id="KW-1185">Reference proteome</keyword>
<dbReference type="InterPro" id="IPR002935">
    <property type="entry name" value="SAM_O-MeTrfase"/>
</dbReference>
<evidence type="ECO:0000256" key="5">
    <source>
        <dbReference type="SAM" id="MobiDB-lite"/>
    </source>
</evidence>
<evidence type="ECO:0000256" key="4">
    <source>
        <dbReference type="ARBA" id="ARBA00023453"/>
    </source>
</evidence>
<evidence type="ECO:0000256" key="3">
    <source>
        <dbReference type="ARBA" id="ARBA00022691"/>
    </source>
</evidence>
<accession>A0A8H8UB49</accession>
<sequence length="498" mass="54406">MITRLPIRLLPVSATSRLASHSSWRCLKVSGLLGTPSQVLRCQYQRNYSTSPSPPPPSPPADTEPSKPVDLRSQFVSQQQTSQPKQKRSLRPFIYATLFLLLGLTAGQYTRLIVAPPPLPEAGSPEDKVMVEFLQRQGEKLPIVQSLSTDPAWESYDAYSSIPEESRSARLTSGPLAGARALGAFQRVFYNKESGEVVTVIWFGGAISGWPGVVHGGVTSTVLDEALGRCAVKTFPAKTGVTANLEINFLKPVVTNAFYVVRAVPQAEGETDTKRWVNGRLEMLDGRVYKNGMNVRKNWQFISALASFSARLWPKLPVKSLLAAGLSKIKAVDEYITSALLPQDDALNSTLKANATSGLPAIDVSPPLGKILYLLAKLNNAKRILEFGTLGGYSAIWFAKAIPSGGKVITCELEPRIAEISQSNIDNAGLVVMDKIEIRLGPALETLGQLDKEGVEDFDMVFIDADKENNSTYFRWALEHSHAGTLVTCRLTVIYNPY</sequence>
<dbReference type="InterPro" id="IPR006683">
    <property type="entry name" value="Thioestr_dom"/>
</dbReference>
<evidence type="ECO:0000313" key="7">
    <source>
        <dbReference type="EMBL" id="TVY41232.1"/>
    </source>
</evidence>
<gene>
    <name evidence="7" type="primary">mdmC_1</name>
    <name evidence="7" type="ORF">LSUB1_G002987</name>
</gene>
<protein>
    <submittedName>
        <fullName evidence="7">O-methyltransferase</fullName>
    </submittedName>
</protein>
<evidence type="ECO:0000313" key="8">
    <source>
        <dbReference type="Proteomes" id="UP000462212"/>
    </source>
</evidence>
<proteinExistence type="inferred from homology"/>
<dbReference type="GO" id="GO:0008171">
    <property type="term" value="F:O-methyltransferase activity"/>
    <property type="evidence" value="ECO:0007669"/>
    <property type="project" value="InterPro"/>
</dbReference>
<organism evidence="7 8">
    <name type="scientific">Lachnellula subtilissima</name>
    <dbReference type="NCBI Taxonomy" id="602034"/>
    <lineage>
        <taxon>Eukaryota</taxon>
        <taxon>Fungi</taxon>
        <taxon>Dikarya</taxon>
        <taxon>Ascomycota</taxon>
        <taxon>Pezizomycotina</taxon>
        <taxon>Leotiomycetes</taxon>
        <taxon>Helotiales</taxon>
        <taxon>Lachnaceae</taxon>
        <taxon>Lachnellula</taxon>
    </lineage>
</organism>
<evidence type="ECO:0000256" key="2">
    <source>
        <dbReference type="ARBA" id="ARBA00022679"/>
    </source>
</evidence>
<dbReference type="InterPro" id="IPR029063">
    <property type="entry name" value="SAM-dependent_MTases_sf"/>
</dbReference>
<dbReference type="AlphaFoldDB" id="A0A8H8UB49"/>
<feature type="compositionally biased region" description="Polar residues" evidence="5">
    <location>
        <begin position="74"/>
        <end position="84"/>
    </location>
</feature>
<dbReference type="PANTHER" id="PTHR47260">
    <property type="entry name" value="UPF0644 PROTEIN PB2B4.06"/>
    <property type="match status" value="1"/>
</dbReference>
<feature type="region of interest" description="Disordered" evidence="5">
    <location>
        <begin position="46"/>
        <end position="86"/>
    </location>
</feature>
<dbReference type="EMBL" id="QGMJ01000145">
    <property type="protein sequence ID" value="TVY41232.1"/>
    <property type="molecule type" value="Genomic_DNA"/>
</dbReference>
<dbReference type="CDD" id="cd03443">
    <property type="entry name" value="PaaI_thioesterase"/>
    <property type="match status" value="1"/>
</dbReference>
<dbReference type="SUPFAM" id="SSF54637">
    <property type="entry name" value="Thioesterase/thiol ester dehydrase-isomerase"/>
    <property type="match status" value="1"/>
</dbReference>
<dbReference type="Proteomes" id="UP000462212">
    <property type="component" value="Unassembled WGS sequence"/>
</dbReference>
<dbReference type="GO" id="GO:0032259">
    <property type="term" value="P:methylation"/>
    <property type="evidence" value="ECO:0007669"/>
    <property type="project" value="UniProtKB-KW"/>
</dbReference>
<dbReference type="InterPro" id="IPR029069">
    <property type="entry name" value="HotDog_dom_sf"/>
</dbReference>
<dbReference type="SUPFAM" id="SSF53335">
    <property type="entry name" value="S-adenosyl-L-methionine-dependent methyltransferases"/>
    <property type="match status" value="1"/>
</dbReference>
<keyword evidence="1 7" id="KW-0489">Methyltransferase</keyword>
<dbReference type="InterPro" id="IPR052061">
    <property type="entry name" value="PTE-AB_protein"/>
</dbReference>
<keyword evidence="3" id="KW-0949">S-adenosyl-L-methionine</keyword>
<dbReference type="OrthoDB" id="506431at2759"/>
<evidence type="ECO:0000256" key="1">
    <source>
        <dbReference type="ARBA" id="ARBA00022603"/>
    </source>
</evidence>
<comment type="similarity">
    <text evidence="4">Belongs to the class I-like SAM-binding methyltransferase superfamily. Cation-dependent O-methyltransferase family.</text>
</comment>
<dbReference type="PROSITE" id="PS51682">
    <property type="entry name" value="SAM_OMT_I"/>
    <property type="match status" value="1"/>
</dbReference>
<dbReference type="PANTHER" id="PTHR47260:SF1">
    <property type="entry name" value="UPF0644 PROTEIN PB2B4.06"/>
    <property type="match status" value="1"/>
</dbReference>
<feature type="compositionally biased region" description="Pro residues" evidence="5">
    <location>
        <begin position="52"/>
        <end position="62"/>
    </location>
</feature>
<keyword evidence="2 7" id="KW-0808">Transferase</keyword>
<comment type="caution">
    <text evidence="7">The sequence shown here is derived from an EMBL/GenBank/DDBJ whole genome shotgun (WGS) entry which is preliminary data.</text>
</comment>
<dbReference type="Pfam" id="PF01596">
    <property type="entry name" value="Methyltransf_3"/>
    <property type="match status" value="1"/>
</dbReference>
<feature type="domain" description="Thioesterase" evidence="6">
    <location>
        <begin position="212"/>
        <end position="257"/>
    </location>
</feature>
<evidence type="ECO:0000259" key="6">
    <source>
        <dbReference type="Pfam" id="PF03061"/>
    </source>
</evidence>
<dbReference type="Pfam" id="PF03061">
    <property type="entry name" value="4HBT"/>
    <property type="match status" value="1"/>
</dbReference>
<reference evidence="7 8" key="1">
    <citation type="submission" date="2018-05" db="EMBL/GenBank/DDBJ databases">
        <title>Genome sequencing and assembly of the regulated plant pathogen Lachnellula willkommii and related sister species for the development of diagnostic species identification markers.</title>
        <authorList>
            <person name="Giroux E."/>
            <person name="Bilodeau G."/>
        </authorList>
    </citation>
    <scope>NUCLEOTIDE SEQUENCE [LARGE SCALE GENOMIC DNA]</scope>
    <source>
        <strain evidence="7 8">CBS 197.66</strain>
    </source>
</reference>
<dbReference type="Gene3D" id="3.40.50.150">
    <property type="entry name" value="Vaccinia Virus protein VP39"/>
    <property type="match status" value="1"/>
</dbReference>
<dbReference type="Gene3D" id="3.10.129.10">
    <property type="entry name" value="Hotdog Thioesterase"/>
    <property type="match status" value="1"/>
</dbReference>